<dbReference type="PATRIC" id="fig|1618586.3.peg.821"/>
<evidence type="ECO:0000256" key="2">
    <source>
        <dbReference type="ARBA" id="ARBA00022741"/>
    </source>
</evidence>
<dbReference type="PANTHER" id="PTHR43024">
    <property type="entry name" value="UDP-N-ACETYLMURAMOYL-TRIPEPTIDE--D-ALANYL-D-ALANINE LIGASE"/>
    <property type="match status" value="1"/>
</dbReference>
<dbReference type="SUPFAM" id="SSF53244">
    <property type="entry name" value="MurD-like peptide ligases, peptide-binding domain"/>
    <property type="match status" value="1"/>
</dbReference>
<dbReference type="InterPro" id="IPR036615">
    <property type="entry name" value="Mur_ligase_C_dom_sf"/>
</dbReference>
<dbReference type="Gene3D" id="3.90.190.20">
    <property type="entry name" value="Mur ligase, C-terminal domain"/>
    <property type="match status" value="1"/>
</dbReference>
<name>A0A0G0AWM1_9BACT</name>
<evidence type="ECO:0000259" key="5">
    <source>
        <dbReference type="Pfam" id="PF08245"/>
    </source>
</evidence>
<dbReference type="SUPFAM" id="SSF53623">
    <property type="entry name" value="MurD-like peptide ligases, catalytic domain"/>
    <property type="match status" value="1"/>
</dbReference>
<gene>
    <name evidence="6" type="ORF">UR21_C0018G0006</name>
</gene>
<keyword evidence="2" id="KW-0547">Nucleotide-binding</keyword>
<protein>
    <submittedName>
        <fullName evidence="6">UDP-N-acetylmuramoyl-tripeptide-D-alanyl-D-alanine ligase</fullName>
    </submittedName>
</protein>
<dbReference type="Pfam" id="PF02875">
    <property type="entry name" value="Mur_ligase_C"/>
    <property type="match status" value="1"/>
</dbReference>
<proteinExistence type="predicted"/>
<keyword evidence="1 6" id="KW-0436">Ligase</keyword>
<dbReference type="GO" id="GO:0005524">
    <property type="term" value="F:ATP binding"/>
    <property type="evidence" value="ECO:0007669"/>
    <property type="project" value="UniProtKB-KW"/>
</dbReference>
<feature type="domain" description="Mur ligase central" evidence="5">
    <location>
        <begin position="59"/>
        <end position="198"/>
    </location>
</feature>
<dbReference type="Pfam" id="PF08245">
    <property type="entry name" value="Mur_ligase_M"/>
    <property type="match status" value="1"/>
</dbReference>
<evidence type="ECO:0000313" key="7">
    <source>
        <dbReference type="Proteomes" id="UP000034803"/>
    </source>
</evidence>
<accession>A0A0G0AWM1</accession>
<dbReference type="AlphaFoldDB" id="A0A0G0AWM1"/>
<evidence type="ECO:0000313" key="6">
    <source>
        <dbReference type="EMBL" id="KKP31015.1"/>
    </source>
</evidence>
<dbReference type="InterPro" id="IPR051046">
    <property type="entry name" value="MurCDEF_CellWall_CoF430Synth"/>
</dbReference>
<organism evidence="6 7">
    <name type="scientific">Candidatus Woesebacteria bacterium GW2011_GWC2_31_9</name>
    <dbReference type="NCBI Taxonomy" id="1618586"/>
    <lineage>
        <taxon>Bacteria</taxon>
        <taxon>Candidatus Woeseibacteriota</taxon>
    </lineage>
</organism>
<dbReference type="Gene3D" id="3.40.1190.10">
    <property type="entry name" value="Mur-like, catalytic domain"/>
    <property type="match status" value="1"/>
</dbReference>
<reference evidence="6 7" key="1">
    <citation type="journal article" date="2015" name="Nature">
        <title>rRNA introns, odd ribosomes, and small enigmatic genomes across a large radiation of phyla.</title>
        <authorList>
            <person name="Brown C.T."/>
            <person name="Hug L.A."/>
            <person name="Thomas B.C."/>
            <person name="Sharon I."/>
            <person name="Castelle C.J."/>
            <person name="Singh A."/>
            <person name="Wilkins M.J."/>
            <person name="Williams K.H."/>
            <person name="Banfield J.F."/>
        </authorList>
    </citation>
    <scope>NUCLEOTIDE SEQUENCE [LARGE SCALE GENOMIC DNA]</scope>
</reference>
<evidence type="ECO:0000259" key="4">
    <source>
        <dbReference type="Pfam" id="PF02875"/>
    </source>
</evidence>
<evidence type="ECO:0000256" key="3">
    <source>
        <dbReference type="ARBA" id="ARBA00022840"/>
    </source>
</evidence>
<dbReference type="Proteomes" id="UP000034803">
    <property type="component" value="Unassembled WGS sequence"/>
</dbReference>
<dbReference type="InterPro" id="IPR004101">
    <property type="entry name" value="Mur_ligase_C"/>
</dbReference>
<evidence type="ECO:0000256" key="1">
    <source>
        <dbReference type="ARBA" id="ARBA00022598"/>
    </source>
</evidence>
<sequence>MKKYFQSLVGPHLPFVHLRLKSGLKNVILDLFFHPIKRRIAKLYVYILQNYFGLTVIGITGSAGKTTTKEMLAGILKLKGNTVWSKENIDSVFNIPSTILKCFIDTKYLILEMGVEYPHEMDFYLWLVRPIIGVVTNVFPTHTEFFGDEKGVAGEKGKLISSLPENGFAVLNSSNILTKDMAKLAKSKVYYFDTNVDPTIQNSNTAKKVAEILKVSNDLIDKGLKTYQNPKHRLFQFQHQSGAIILDDSYNSNPEATLSTLRVFNKLAGNNKKIAVLGDMLELGKLEEGEHRRVGKEVSKSKFDVVIGVGILSRYLIDEVKKSKSKTFLVNDQKEVLSILLPLLSKDTYVLIKGSRSIGLDKLIDKLV</sequence>
<dbReference type="GO" id="GO:0016881">
    <property type="term" value="F:acid-amino acid ligase activity"/>
    <property type="evidence" value="ECO:0007669"/>
    <property type="project" value="InterPro"/>
</dbReference>
<feature type="domain" description="Mur ligase C-terminal" evidence="4">
    <location>
        <begin position="233"/>
        <end position="356"/>
    </location>
</feature>
<dbReference type="InterPro" id="IPR013221">
    <property type="entry name" value="Mur_ligase_cen"/>
</dbReference>
<dbReference type="InterPro" id="IPR036565">
    <property type="entry name" value="Mur-like_cat_sf"/>
</dbReference>
<keyword evidence="3" id="KW-0067">ATP-binding</keyword>
<comment type="caution">
    <text evidence="6">The sequence shown here is derived from an EMBL/GenBank/DDBJ whole genome shotgun (WGS) entry which is preliminary data.</text>
</comment>
<dbReference type="EMBL" id="LBOI01000018">
    <property type="protein sequence ID" value="KKP31015.1"/>
    <property type="molecule type" value="Genomic_DNA"/>
</dbReference>
<dbReference type="PANTHER" id="PTHR43024:SF1">
    <property type="entry name" value="UDP-N-ACETYLMURAMOYL-TRIPEPTIDE--D-ALANYL-D-ALANINE LIGASE"/>
    <property type="match status" value="1"/>
</dbReference>